<evidence type="ECO:0000256" key="7">
    <source>
        <dbReference type="SAM" id="Phobius"/>
    </source>
</evidence>
<evidence type="ECO:0000256" key="3">
    <source>
        <dbReference type="ARBA" id="ARBA00022475"/>
    </source>
</evidence>
<evidence type="ECO:0000256" key="5">
    <source>
        <dbReference type="ARBA" id="ARBA00022989"/>
    </source>
</evidence>
<dbReference type="GO" id="GO:0055085">
    <property type="term" value="P:transmembrane transport"/>
    <property type="evidence" value="ECO:0007669"/>
    <property type="project" value="InterPro"/>
</dbReference>
<dbReference type="PROSITE" id="PS50928">
    <property type="entry name" value="ABC_TM1"/>
    <property type="match status" value="1"/>
</dbReference>
<feature type="transmembrane region" description="Helical" evidence="7">
    <location>
        <begin position="197"/>
        <end position="219"/>
    </location>
</feature>
<feature type="transmembrane region" description="Helical" evidence="7">
    <location>
        <begin position="12"/>
        <end position="36"/>
    </location>
</feature>
<proteinExistence type="predicted"/>
<keyword evidence="4 7" id="KW-0812">Transmembrane</keyword>
<keyword evidence="6 7" id="KW-0472">Membrane</keyword>
<dbReference type="CDD" id="cd06261">
    <property type="entry name" value="TM_PBP2"/>
    <property type="match status" value="1"/>
</dbReference>
<comment type="caution">
    <text evidence="9">The sequence shown here is derived from an EMBL/GenBank/DDBJ whole genome shotgun (WGS) entry which is preliminary data.</text>
</comment>
<gene>
    <name evidence="9" type="ORF">GM50_8250</name>
</gene>
<feature type="transmembrane region" description="Helical" evidence="7">
    <location>
        <begin position="151"/>
        <end position="176"/>
    </location>
</feature>
<dbReference type="AlphaFoldDB" id="A0A094Q574"/>
<dbReference type="PANTHER" id="PTHR30193">
    <property type="entry name" value="ABC TRANSPORTER PERMEASE PROTEIN"/>
    <property type="match status" value="1"/>
</dbReference>
<evidence type="ECO:0000256" key="2">
    <source>
        <dbReference type="ARBA" id="ARBA00022448"/>
    </source>
</evidence>
<evidence type="ECO:0000256" key="6">
    <source>
        <dbReference type="ARBA" id="ARBA00023136"/>
    </source>
</evidence>
<accession>A0A094Q574</accession>
<evidence type="ECO:0000256" key="1">
    <source>
        <dbReference type="ARBA" id="ARBA00004651"/>
    </source>
</evidence>
<dbReference type="InterPro" id="IPR000515">
    <property type="entry name" value="MetI-like"/>
</dbReference>
<name>A0A094Q574_9ZZZZ</name>
<protein>
    <recommendedName>
        <fullName evidence="8">ABC transmembrane type-1 domain-containing protein</fullName>
    </recommendedName>
</protein>
<keyword evidence="5 7" id="KW-1133">Transmembrane helix</keyword>
<feature type="transmembrane region" description="Helical" evidence="7">
    <location>
        <begin position="71"/>
        <end position="92"/>
    </location>
</feature>
<dbReference type="EMBL" id="JNSK01000023">
    <property type="protein sequence ID" value="KGA18537.1"/>
    <property type="molecule type" value="Genomic_DNA"/>
</dbReference>
<keyword evidence="2" id="KW-0813">Transport</keyword>
<keyword evidence="3" id="KW-1003">Cell membrane</keyword>
<evidence type="ECO:0000256" key="4">
    <source>
        <dbReference type="ARBA" id="ARBA00022692"/>
    </source>
</evidence>
<organism evidence="9">
    <name type="scientific">freshwater metagenome</name>
    <dbReference type="NCBI Taxonomy" id="449393"/>
    <lineage>
        <taxon>unclassified sequences</taxon>
        <taxon>metagenomes</taxon>
        <taxon>ecological metagenomes</taxon>
    </lineage>
</organism>
<dbReference type="InterPro" id="IPR035906">
    <property type="entry name" value="MetI-like_sf"/>
</dbReference>
<feature type="transmembrane region" description="Helical" evidence="7">
    <location>
        <begin position="104"/>
        <end position="123"/>
    </location>
</feature>
<evidence type="ECO:0000313" key="9">
    <source>
        <dbReference type="EMBL" id="KGA18537.1"/>
    </source>
</evidence>
<dbReference type="Gene3D" id="1.10.3720.10">
    <property type="entry name" value="MetI-like"/>
    <property type="match status" value="1"/>
</dbReference>
<sequence>MRSANAYKAYALIAPAFLLFLIFNAYPLIWSLYISFTSWDGLNPVKEFIGFDNYRLLFENHEFIVSIKVTLIYVFFVTILSTILGFIVALNLQKIKFSRFYRTLYFSPVVTATVAAGVVWKLIFDPFSGVINKSLGAFNVMGPNWLSDTRFALPAVIIVGIWKRIGFAMVVFAAGLASLPTSTYEAAALDGADGIKAIRFITIPLLKPIFLVVFITGIIDSIQVFDHIFIMTNGGPMGSTQVLSMLLYNQGFRLFHLGTASAIGWLILLGVLLLGTVQRLLAKKVIKNA</sequence>
<dbReference type="PANTHER" id="PTHR30193:SF37">
    <property type="entry name" value="INNER MEMBRANE ABC TRANSPORTER PERMEASE PROTEIN YCJO"/>
    <property type="match status" value="1"/>
</dbReference>
<dbReference type="InterPro" id="IPR051393">
    <property type="entry name" value="ABC_transporter_permease"/>
</dbReference>
<feature type="domain" description="ABC transmembrane type-1" evidence="8">
    <location>
        <begin position="67"/>
        <end position="278"/>
    </location>
</feature>
<evidence type="ECO:0000259" key="8">
    <source>
        <dbReference type="PROSITE" id="PS50928"/>
    </source>
</evidence>
<feature type="transmembrane region" description="Helical" evidence="7">
    <location>
        <begin position="254"/>
        <end position="277"/>
    </location>
</feature>
<reference evidence="9" key="1">
    <citation type="submission" date="2014-05" db="EMBL/GenBank/DDBJ databases">
        <title>Key roles for freshwater Actinobacteria revealed by deep metagenomic sequencing.</title>
        <authorList>
            <person name="Ghai R."/>
            <person name="Mizuno C.M."/>
            <person name="Picazo A."/>
            <person name="Camacho A."/>
            <person name="Rodriguez-Valera F."/>
        </authorList>
    </citation>
    <scope>NUCLEOTIDE SEQUENCE</scope>
</reference>
<comment type="subcellular location">
    <subcellularLocation>
        <location evidence="1">Cell membrane</location>
        <topology evidence="1">Multi-pass membrane protein</topology>
    </subcellularLocation>
</comment>
<dbReference type="SUPFAM" id="SSF161098">
    <property type="entry name" value="MetI-like"/>
    <property type="match status" value="1"/>
</dbReference>
<dbReference type="Pfam" id="PF00528">
    <property type="entry name" value="BPD_transp_1"/>
    <property type="match status" value="1"/>
</dbReference>
<dbReference type="SUPFAM" id="SSF160964">
    <property type="entry name" value="MalF N-terminal region-like"/>
    <property type="match status" value="1"/>
</dbReference>
<dbReference type="GO" id="GO:0005886">
    <property type="term" value="C:plasma membrane"/>
    <property type="evidence" value="ECO:0007669"/>
    <property type="project" value="UniProtKB-SubCell"/>
</dbReference>